<keyword evidence="1" id="KW-0812">Transmembrane</keyword>
<keyword evidence="3" id="KW-1185">Reference proteome</keyword>
<reference evidence="2 3" key="1">
    <citation type="submission" date="2016-10" db="EMBL/GenBank/DDBJ databases">
        <authorList>
            <person name="de Groot N.N."/>
        </authorList>
    </citation>
    <scope>NUCLEOTIDE SEQUENCE [LARGE SCALE GENOMIC DNA]</scope>
    <source>
        <strain evidence="2 3">DSM 29340</strain>
    </source>
</reference>
<evidence type="ECO:0000313" key="2">
    <source>
        <dbReference type="EMBL" id="SEJ86361.1"/>
    </source>
</evidence>
<dbReference type="AlphaFoldDB" id="A0A1H7C9J4"/>
<gene>
    <name evidence="2" type="ORF">SAMN05444007_10810</name>
</gene>
<keyword evidence="1" id="KW-0472">Membrane</keyword>
<accession>A0A1H7C9J4</accession>
<protein>
    <submittedName>
        <fullName evidence="2">Uncharacterized protein</fullName>
    </submittedName>
</protein>
<name>A0A1H7C9J4_9RHOB</name>
<evidence type="ECO:0000256" key="1">
    <source>
        <dbReference type="SAM" id="Phobius"/>
    </source>
</evidence>
<proteinExistence type="predicted"/>
<keyword evidence="1" id="KW-1133">Transmembrane helix</keyword>
<dbReference type="STRING" id="1227549.SAMN05444007_10810"/>
<sequence length="58" mass="6461">MTEVLHALISGLLAAGVYYGLRSAGMLDGKTRMQQFLFLAPIFFVVVLIFNLIWPYGP</sequence>
<feature type="transmembrane region" description="Helical" evidence="1">
    <location>
        <begin position="36"/>
        <end position="56"/>
    </location>
</feature>
<dbReference type="EMBL" id="FNYD01000008">
    <property type="protein sequence ID" value="SEJ86361.1"/>
    <property type="molecule type" value="Genomic_DNA"/>
</dbReference>
<dbReference type="RefSeq" id="WP_177175460.1">
    <property type="nucleotide sequence ID" value="NZ_BMGV01000008.1"/>
</dbReference>
<organism evidence="2 3">
    <name type="scientific">Cribrihabitans marinus</name>
    <dbReference type="NCBI Taxonomy" id="1227549"/>
    <lineage>
        <taxon>Bacteria</taxon>
        <taxon>Pseudomonadati</taxon>
        <taxon>Pseudomonadota</taxon>
        <taxon>Alphaproteobacteria</taxon>
        <taxon>Rhodobacterales</taxon>
        <taxon>Paracoccaceae</taxon>
        <taxon>Cribrihabitans</taxon>
    </lineage>
</organism>
<dbReference type="Proteomes" id="UP000199379">
    <property type="component" value="Unassembled WGS sequence"/>
</dbReference>
<feature type="transmembrane region" description="Helical" evidence="1">
    <location>
        <begin position="6"/>
        <end position="24"/>
    </location>
</feature>
<evidence type="ECO:0000313" key="3">
    <source>
        <dbReference type="Proteomes" id="UP000199379"/>
    </source>
</evidence>